<reference evidence="3" key="1">
    <citation type="journal article" date="2007" name="Plant Cell">
        <title>Dothideomycete-plant interactions illuminated by genome sequencing and EST analysis of the wheat pathogen Stagonospora nodorum.</title>
        <authorList>
            <person name="Hane J.K."/>
            <person name="Lowe R.G."/>
            <person name="Solomon P.S."/>
            <person name="Tan K.C."/>
            <person name="Schoch C.L."/>
            <person name="Spatafora J.W."/>
            <person name="Crous P.W."/>
            <person name="Kodira C."/>
            <person name="Birren B.W."/>
            <person name="Galagan J.E."/>
            <person name="Torriani S.F."/>
            <person name="McDonald B.A."/>
            <person name="Oliver R.P."/>
        </authorList>
    </citation>
    <scope>NUCLEOTIDE SEQUENCE [LARGE SCALE GENOMIC DNA]</scope>
    <source>
        <strain evidence="3">SN15 / ATCC MYA-4574 / FGSC 10173</strain>
    </source>
</reference>
<dbReference type="KEGG" id="pno:SNOG_02072"/>
<evidence type="ECO:0000313" key="3">
    <source>
        <dbReference type="Proteomes" id="UP000001055"/>
    </source>
</evidence>
<proteinExistence type="predicted"/>
<gene>
    <name evidence="2" type="ORF">SNOG_02072</name>
</gene>
<accession>Q0V1P2</accession>
<dbReference type="RefSeq" id="XP_001792691.1">
    <property type="nucleotide sequence ID" value="XM_001792639.1"/>
</dbReference>
<protein>
    <submittedName>
        <fullName evidence="2">Uncharacterized protein</fullName>
    </submittedName>
</protein>
<dbReference type="Proteomes" id="UP000001055">
    <property type="component" value="Unassembled WGS sequence"/>
</dbReference>
<dbReference type="VEuPathDB" id="FungiDB:JI435_020720"/>
<dbReference type="HOGENOM" id="CLU_852867_0_0_1"/>
<evidence type="ECO:0000256" key="1">
    <source>
        <dbReference type="SAM" id="MobiDB-lite"/>
    </source>
</evidence>
<feature type="compositionally biased region" description="Polar residues" evidence="1">
    <location>
        <begin position="113"/>
        <end position="124"/>
    </location>
</feature>
<dbReference type="EMBL" id="CH445327">
    <property type="protein sequence ID" value="EAT90284.2"/>
    <property type="molecule type" value="Genomic_DNA"/>
</dbReference>
<sequence>MYGWLNEKQDVAQQIKEAEDRRATISTPRWAYLQARKKGEDHGLVVEKIRHLESEAAVLAQPSTPLTPGYLSKQTLVAESLDERPPQVGQSLRNLFVQASNRRGSQRARFRSSAESDQEALQDQTKCRREPTHPNVSTTQHDVQYKYIPPSPYTRCTYGLARVYPSVDRNTHINGRVAPTDLPQAGFVPAYTSYESKPYNIYAKFEANKPRKRECQLMPIPAQLQQEVADEDTESRSSTNTSPVLAPNPTPIELDFDIDATVPLLPSSDPPLDEQYPQDAELDFEVVSYEGTSSSADSEDDFAFDYEVVDADSRPSSSLSVSSGLQ</sequence>
<feature type="region of interest" description="Disordered" evidence="1">
    <location>
        <begin position="103"/>
        <end position="140"/>
    </location>
</feature>
<dbReference type="InParanoid" id="Q0V1P2"/>
<organism evidence="2 3">
    <name type="scientific">Phaeosphaeria nodorum (strain SN15 / ATCC MYA-4574 / FGSC 10173)</name>
    <name type="common">Glume blotch fungus</name>
    <name type="synonym">Parastagonospora nodorum</name>
    <dbReference type="NCBI Taxonomy" id="321614"/>
    <lineage>
        <taxon>Eukaryota</taxon>
        <taxon>Fungi</taxon>
        <taxon>Dikarya</taxon>
        <taxon>Ascomycota</taxon>
        <taxon>Pezizomycotina</taxon>
        <taxon>Dothideomycetes</taxon>
        <taxon>Pleosporomycetidae</taxon>
        <taxon>Pleosporales</taxon>
        <taxon>Pleosporineae</taxon>
        <taxon>Phaeosphaeriaceae</taxon>
        <taxon>Parastagonospora</taxon>
    </lineage>
</organism>
<evidence type="ECO:0000313" key="2">
    <source>
        <dbReference type="EMBL" id="EAT90284.2"/>
    </source>
</evidence>
<feature type="region of interest" description="Disordered" evidence="1">
    <location>
        <begin position="226"/>
        <end position="282"/>
    </location>
</feature>
<dbReference type="GeneID" id="5969541"/>
<name>Q0V1P2_PHANO</name>
<dbReference type="AlphaFoldDB" id="Q0V1P2"/>